<name>A0ABD4KCQ2_9ENTR</name>
<proteinExistence type="predicted"/>
<dbReference type="EMBL" id="JADIXP010000012">
    <property type="protein sequence ID" value="MBF4179686.1"/>
    <property type="molecule type" value="Genomic_DNA"/>
</dbReference>
<gene>
    <name evidence="1" type="ORF">ISP11_17615</name>
</gene>
<evidence type="ECO:0008006" key="3">
    <source>
        <dbReference type="Google" id="ProtNLM"/>
    </source>
</evidence>
<dbReference type="RefSeq" id="WP_194513984.1">
    <property type="nucleotide sequence ID" value="NZ_JADIXP010000012.1"/>
</dbReference>
<protein>
    <recommendedName>
        <fullName evidence="3">ArsR family transcriptional regulator</fullName>
    </recommendedName>
</protein>
<evidence type="ECO:0000313" key="1">
    <source>
        <dbReference type="EMBL" id="MBF4179686.1"/>
    </source>
</evidence>
<sequence>MSPDKKSQILTALASFGGAGATVADLAKKLQEHRSGPARCILEMRKTGEVVQVGTVSGAAVYAPSGSAVAEATMSIFDQCRQNWRGYHIHKIFGSAGRVSA</sequence>
<evidence type="ECO:0000313" key="2">
    <source>
        <dbReference type="Proteomes" id="UP000628560"/>
    </source>
</evidence>
<dbReference type="AlphaFoldDB" id="A0ABD4KCQ2"/>
<comment type="caution">
    <text evidence="1">The sequence shown here is derived from an EMBL/GenBank/DDBJ whole genome shotgun (WGS) entry which is preliminary data.</text>
</comment>
<dbReference type="Proteomes" id="UP000628560">
    <property type="component" value="Unassembled WGS sequence"/>
</dbReference>
<reference evidence="1 2" key="1">
    <citation type="submission" date="2020-11" db="EMBL/GenBank/DDBJ databases">
        <title>Identification of Lelliottia nimipressuralis from Wound Infection by Whole Genome-Based Bacterial Identification.</title>
        <authorList>
            <person name="Navarathna D.H."/>
            <person name="Choi H."/>
            <person name="Jinadatha C."/>
            <person name="Chatterjee P."/>
            <person name="Hwang M."/>
        </authorList>
    </citation>
    <scope>NUCLEOTIDE SEQUENCE [LARGE SCALE GENOMIC DNA]</scope>
    <source>
        <strain evidence="1 2">DN2020</strain>
    </source>
</reference>
<organism evidence="1 2">
    <name type="scientific">Lelliottia nimipressuralis</name>
    <dbReference type="NCBI Taxonomy" id="69220"/>
    <lineage>
        <taxon>Bacteria</taxon>
        <taxon>Pseudomonadati</taxon>
        <taxon>Pseudomonadota</taxon>
        <taxon>Gammaproteobacteria</taxon>
        <taxon>Enterobacterales</taxon>
        <taxon>Enterobacteriaceae</taxon>
        <taxon>Lelliottia</taxon>
    </lineage>
</organism>
<accession>A0ABD4KCQ2</accession>